<dbReference type="PANTHER" id="PTHR32439">
    <property type="entry name" value="FERREDOXIN--NITRITE REDUCTASE, CHLOROPLASTIC"/>
    <property type="match status" value="1"/>
</dbReference>
<evidence type="ECO:0000313" key="8">
    <source>
        <dbReference type="EMBL" id="GAA1623095.1"/>
    </source>
</evidence>
<keyword evidence="6" id="KW-0411">Iron-sulfur</keyword>
<keyword evidence="3" id="KW-0479">Metal-binding</keyword>
<evidence type="ECO:0000313" key="9">
    <source>
        <dbReference type="Proteomes" id="UP001501319"/>
    </source>
</evidence>
<dbReference type="Gene3D" id="3.90.480.10">
    <property type="entry name" value="Sulfite Reductase Hemoprotein,Domain 2"/>
    <property type="match status" value="1"/>
</dbReference>
<comment type="caution">
    <text evidence="8">The sequence shown here is derived from an EMBL/GenBank/DDBJ whole genome shotgun (WGS) entry which is preliminary data.</text>
</comment>
<dbReference type="InterPro" id="IPR045854">
    <property type="entry name" value="NO2/SO3_Rdtase_4Fe4S_sf"/>
</dbReference>
<dbReference type="Proteomes" id="UP001501319">
    <property type="component" value="Unassembled WGS sequence"/>
</dbReference>
<gene>
    <name evidence="8" type="ORF">GCM10009744_08090</name>
</gene>
<keyword evidence="2" id="KW-0349">Heme</keyword>
<dbReference type="SUPFAM" id="SSF56014">
    <property type="entry name" value="Nitrite and sulphite reductase 4Fe-4S domain-like"/>
    <property type="match status" value="2"/>
</dbReference>
<dbReference type="InterPro" id="IPR051329">
    <property type="entry name" value="NIR_SIR_4Fe-4S"/>
</dbReference>
<evidence type="ECO:0000256" key="5">
    <source>
        <dbReference type="ARBA" id="ARBA00023004"/>
    </source>
</evidence>
<organism evidence="8 9">
    <name type="scientific">Kribbella alba</name>
    <dbReference type="NCBI Taxonomy" id="190197"/>
    <lineage>
        <taxon>Bacteria</taxon>
        <taxon>Bacillati</taxon>
        <taxon>Actinomycetota</taxon>
        <taxon>Actinomycetes</taxon>
        <taxon>Propionibacteriales</taxon>
        <taxon>Kribbellaceae</taxon>
        <taxon>Kribbella</taxon>
    </lineage>
</organism>
<evidence type="ECO:0000256" key="3">
    <source>
        <dbReference type="ARBA" id="ARBA00022723"/>
    </source>
</evidence>
<accession>A0ABN2F0S2</accession>
<evidence type="ECO:0000256" key="6">
    <source>
        <dbReference type="ARBA" id="ARBA00023014"/>
    </source>
</evidence>
<dbReference type="PANTHER" id="PTHR32439:SF9">
    <property type="entry name" value="BLR3264 PROTEIN"/>
    <property type="match status" value="1"/>
</dbReference>
<proteinExistence type="predicted"/>
<name>A0ABN2F0S2_9ACTN</name>
<sequence>MPSAGRTHPDRCPGVLAVHEAADGGLARVRLPGGVLSAEQLEALAAASAELGDGSLELTSRGNIQIRALCPGAPRELSDRLYDAGLLPSITHERVRNILASPLSGLDKHSLYDVLPAAAELDRLLCARQELAELPGRFLFALDDGRGDLAGVGADVAIRVLPAPNRATAPSTAGEALLVLGGGSSGVRVALADVAGVMTAAAEAFLEERAAQGSEAWRIAELEDGPARILARLAESEAADDDAGTSVRVVAGCHQQRDGRMALVATVPLGSLGQAQAAALVEVAGAGLGELRVTPWRSVVLGGLADTDDAVERLEAVGLVVEPDSPWNGVTACAGRPGCAKALADVRADARRVTPGLPAGRAVHWSGCERRCGRPAGEFIDVVAVRNGYSVDGAFQEDAVAAARRMRVQ</sequence>
<keyword evidence="9" id="KW-1185">Reference proteome</keyword>
<dbReference type="SUPFAM" id="SSF55124">
    <property type="entry name" value="Nitrite/Sulfite reductase N-terminal domain-like"/>
    <property type="match status" value="2"/>
</dbReference>
<dbReference type="EMBL" id="BAAANE010000002">
    <property type="protein sequence ID" value="GAA1623095.1"/>
    <property type="molecule type" value="Genomic_DNA"/>
</dbReference>
<feature type="domain" description="Nitrite/Sulfite reductase ferredoxin-like" evidence="7">
    <location>
        <begin position="254"/>
        <end position="316"/>
    </location>
</feature>
<evidence type="ECO:0000256" key="4">
    <source>
        <dbReference type="ARBA" id="ARBA00023002"/>
    </source>
</evidence>
<evidence type="ECO:0000259" key="7">
    <source>
        <dbReference type="Pfam" id="PF03460"/>
    </source>
</evidence>
<feature type="domain" description="Nitrite/Sulfite reductase ferredoxin-like" evidence="7">
    <location>
        <begin position="23"/>
        <end position="67"/>
    </location>
</feature>
<dbReference type="InterPro" id="IPR012798">
    <property type="entry name" value="Cbl_synth_CobG-like"/>
</dbReference>
<dbReference type="NCBIfam" id="TIGR02435">
    <property type="entry name" value="CobG"/>
    <property type="match status" value="1"/>
</dbReference>
<dbReference type="InterPro" id="IPR036136">
    <property type="entry name" value="Nit/Sulf_reduc_fer-like_dom_sf"/>
</dbReference>
<keyword evidence="4" id="KW-0560">Oxidoreductase</keyword>
<dbReference type="RefSeq" id="WP_344108813.1">
    <property type="nucleotide sequence ID" value="NZ_BAAANE010000002.1"/>
</dbReference>
<reference evidence="8 9" key="1">
    <citation type="journal article" date="2019" name="Int. J. Syst. Evol. Microbiol.">
        <title>The Global Catalogue of Microorganisms (GCM) 10K type strain sequencing project: providing services to taxonomists for standard genome sequencing and annotation.</title>
        <authorList>
            <consortium name="The Broad Institute Genomics Platform"/>
            <consortium name="The Broad Institute Genome Sequencing Center for Infectious Disease"/>
            <person name="Wu L."/>
            <person name="Ma J."/>
        </authorList>
    </citation>
    <scope>NUCLEOTIDE SEQUENCE [LARGE SCALE GENOMIC DNA]</scope>
    <source>
        <strain evidence="8 9">JCM 14306</strain>
    </source>
</reference>
<evidence type="ECO:0000256" key="2">
    <source>
        <dbReference type="ARBA" id="ARBA00022617"/>
    </source>
</evidence>
<keyword evidence="5" id="KW-0408">Iron</keyword>
<evidence type="ECO:0000256" key="1">
    <source>
        <dbReference type="ARBA" id="ARBA00022485"/>
    </source>
</evidence>
<dbReference type="InterPro" id="IPR005117">
    <property type="entry name" value="NiRdtase/SiRdtase_haem-b_fer"/>
</dbReference>
<keyword evidence="1" id="KW-0004">4Fe-4S</keyword>
<dbReference type="Pfam" id="PF03460">
    <property type="entry name" value="NIR_SIR_ferr"/>
    <property type="match status" value="2"/>
</dbReference>
<dbReference type="Gene3D" id="3.30.413.10">
    <property type="entry name" value="Sulfite Reductase Hemoprotein, domain 1"/>
    <property type="match status" value="2"/>
</dbReference>
<protein>
    <submittedName>
        <fullName evidence="8">Nitrite/sulfite reductase</fullName>
    </submittedName>
</protein>